<protein>
    <submittedName>
        <fullName evidence="1">Uncharacterized protein</fullName>
    </submittedName>
</protein>
<organism evidence="1 2">
    <name type="scientific">Diversispora epigaea</name>
    <dbReference type="NCBI Taxonomy" id="1348612"/>
    <lineage>
        <taxon>Eukaryota</taxon>
        <taxon>Fungi</taxon>
        <taxon>Fungi incertae sedis</taxon>
        <taxon>Mucoromycota</taxon>
        <taxon>Glomeromycotina</taxon>
        <taxon>Glomeromycetes</taxon>
        <taxon>Diversisporales</taxon>
        <taxon>Diversisporaceae</taxon>
        <taxon>Diversispora</taxon>
    </lineage>
</organism>
<gene>
    <name evidence="1" type="ORF">Glove_276g70</name>
</gene>
<keyword evidence="2" id="KW-1185">Reference proteome</keyword>
<dbReference type="AlphaFoldDB" id="A0A397IA10"/>
<evidence type="ECO:0000313" key="2">
    <source>
        <dbReference type="Proteomes" id="UP000266861"/>
    </source>
</evidence>
<reference evidence="1 2" key="1">
    <citation type="submission" date="2018-08" db="EMBL/GenBank/DDBJ databases">
        <title>Genome and evolution of the arbuscular mycorrhizal fungus Diversispora epigaea (formerly Glomus versiforme) and its bacterial endosymbionts.</title>
        <authorList>
            <person name="Sun X."/>
            <person name="Fei Z."/>
            <person name="Harrison M."/>
        </authorList>
    </citation>
    <scope>NUCLEOTIDE SEQUENCE [LARGE SCALE GENOMIC DNA]</scope>
    <source>
        <strain evidence="1 2">IT104</strain>
    </source>
</reference>
<dbReference type="EMBL" id="PQFF01000253">
    <property type="protein sequence ID" value="RHZ69983.1"/>
    <property type="molecule type" value="Genomic_DNA"/>
</dbReference>
<evidence type="ECO:0000313" key="1">
    <source>
        <dbReference type="EMBL" id="RHZ69983.1"/>
    </source>
</evidence>
<name>A0A397IA10_9GLOM</name>
<comment type="caution">
    <text evidence="1">The sequence shown here is derived from an EMBL/GenBank/DDBJ whole genome shotgun (WGS) entry which is preliminary data.</text>
</comment>
<dbReference type="Proteomes" id="UP000266861">
    <property type="component" value="Unassembled WGS sequence"/>
</dbReference>
<accession>A0A397IA10</accession>
<sequence>MPTRQDLADVIMMLCIRPAEADILLILRYEPDETDHSLYCTGLKINREILLNSDDFEESRTSRELLTRIQNATLTGKPQDPAHGTLKSIQNEVVRNSEIS</sequence>
<proteinExistence type="predicted"/>